<feature type="compositionally biased region" description="Basic residues" evidence="4">
    <location>
        <begin position="491"/>
        <end position="505"/>
    </location>
</feature>
<feature type="compositionally biased region" description="Low complexity" evidence="4">
    <location>
        <begin position="218"/>
        <end position="249"/>
    </location>
</feature>
<evidence type="ECO:0000313" key="7">
    <source>
        <dbReference type="EMBL" id="KAF1945784.1"/>
    </source>
</evidence>
<evidence type="ECO:0000256" key="3">
    <source>
        <dbReference type="ARBA" id="ARBA00023242"/>
    </source>
</evidence>
<feature type="compositionally biased region" description="Basic and acidic residues" evidence="4">
    <location>
        <begin position="279"/>
        <end position="337"/>
    </location>
</feature>
<organism evidence="7 8">
    <name type="scientific">Clathrospora elynae</name>
    <dbReference type="NCBI Taxonomy" id="706981"/>
    <lineage>
        <taxon>Eukaryota</taxon>
        <taxon>Fungi</taxon>
        <taxon>Dikarya</taxon>
        <taxon>Ascomycota</taxon>
        <taxon>Pezizomycotina</taxon>
        <taxon>Dothideomycetes</taxon>
        <taxon>Pleosporomycetidae</taxon>
        <taxon>Pleosporales</taxon>
        <taxon>Diademaceae</taxon>
        <taxon>Clathrospora</taxon>
    </lineage>
</organism>
<evidence type="ECO:0000256" key="4">
    <source>
        <dbReference type="SAM" id="MobiDB-lite"/>
    </source>
</evidence>
<dbReference type="GO" id="GO:0042273">
    <property type="term" value="P:ribosomal large subunit biogenesis"/>
    <property type="evidence" value="ECO:0007669"/>
    <property type="project" value="TreeGrafter"/>
</dbReference>
<evidence type="ECO:0000313" key="8">
    <source>
        <dbReference type="Proteomes" id="UP000800038"/>
    </source>
</evidence>
<proteinExistence type="inferred from homology"/>
<dbReference type="GO" id="GO:0003723">
    <property type="term" value="F:RNA binding"/>
    <property type="evidence" value="ECO:0007669"/>
    <property type="project" value="TreeGrafter"/>
</dbReference>
<evidence type="ECO:0000256" key="2">
    <source>
        <dbReference type="ARBA" id="ARBA00005904"/>
    </source>
</evidence>
<name>A0A6A5T1B4_9PLEO</name>
<keyword evidence="8" id="KW-1185">Reference proteome</keyword>
<dbReference type="GO" id="GO:0005730">
    <property type="term" value="C:nucleolus"/>
    <property type="evidence" value="ECO:0007669"/>
    <property type="project" value="TreeGrafter"/>
</dbReference>
<dbReference type="InterPro" id="IPR029190">
    <property type="entry name" value="Rrp14/SURF6_C"/>
</dbReference>
<feature type="domain" description="Ribosomal RNA-processing protein 14 N-terminal" evidence="6">
    <location>
        <begin position="8"/>
        <end position="62"/>
    </location>
</feature>
<dbReference type="GO" id="GO:0042274">
    <property type="term" value="P:ribosomal small subunit biogenesis"/>
    <property type="evidence" value="ECO:0007669"/>
    <property type="project" value="TreeGrafter"/>
</dbReference>
<dbReference type="PANTHER" id="PTHR14369:SF0">
    <property type="entry name" value="SURFEIT LOCUS PROTEIN 6"/>
    <property type="match status" value="1"/>
</dbReference>
<comment type="similarity">
    <text evidence="2">Belongs to the SURF6 family.</text>
</comment>
<comment type="subcellular location">
    <subcellularLocation>
        <location evidence="1">Nucleus</location>
    </subcellularLocation>
</comment>
<dbReference type="AlphaFoldDB" id="A0A6A5T1B4"/>
<gene>
    <name evidence="7" type="ORF">EJ02DRAFT_509197</name>
</gene>
<dbReference type="PANTHER" id="PTHR14369">
    <property type="entry name" value="SURFEIT LOCUS PROTEIN 6"/>
    <property type="match status" value="1"/>
</dbReference>
<feature type="compositionally biased region" description="Acidic residues" evidence="4">
    <location>
        <begin position="181"/>
        <end position="193"/>
    </location>
</feature>
<keyword evidence="3" id="KW-0539">Nucleus</keyword>
<feature type="region of interest" description="Disordered" evidence="4">
    <location>
        <begin position="376"/>
        <end position="411"/>
    </location>
</feature>
<feature type="region of interest" description="Disordered" evidence="4">
    <location>
        <begin position="30"/>
        <end position="362"/>
    </location>
</feature>
<dbReference type="OrthoDB" id="444809at2759"/>
<sequence length="515" mass="57907">MGDTLEERLQSHARAFEGLMSLIPAKDYYGKDESITSTQWQKKKKQTLEERQAAKRAKLDPASHKSAKDVMDENARKRKRELEGEVSEAESSDLDMDITKETPLEGIKIKTKKQKTSPVEPEPQPGDDAAETRALSKAEAKAEAKAEKRREKRKEKQTKTKQKQEAKKTSQAEFKGLTAADEPEDEVDEDDASADEREHPDERIQAIDVSGLVEEGQSTAPTTHANSNASTASVVSAASTTSSVPLSSEEVPEKKVKKPYTIDPQSHDNFRARLNARLEALRAARKADGPDGRPARNRAELIETRRKKEAERKAAKKTSRQEAKEDEARQQAEEQLARIRGGSGSPSVFPARSPETERNFNFGKIAWDGQQLESNLSGFLNSGKKKGKSDTKTALEAAQKKQARINGFDEEKRKDIQEKDLWLTAKKRAQGEKVFDDVGLLKKSLKRQQKQKDKSKQEWKERLTNVDQGKEAKQKKREQNLSKRKDEKGQKGKKKVKKPGKKVKRPGFEGTFKAR</sequence>
<feature type="compositionally biased region" description="Basic and acidic residues" evidence="4">
    <location>
        <begin position="450"/>
        <end position="490"/>
    </location>
</feature>
<dbReference type="Pfam" id="PF15459">
    <property type="entry name" value="RRP14"/>
    <property type="match status" value="1"/>
</dbReference>
<dbReference type="GO" id="GO:0003677">
    <property type="term" value="F:DNA binding"/>
    <property type="evidence" value="ECO:0007669"/>
    <property type="project" value="TreeGrafter"/>
</dbReference>
<evidence type="ECO:0000259" key="6">
    <source>
        <dbReference type="Pfam" id="PF15459"/>
    </source>
</evidence>
<feature type="domain" description="Ribosomal RNA-processing protein 14/surfeit locus protein 6 C-terminal" evidence="5">
    <location>
        <begin position="300"/>
        <end position="494"/>
    </location>
</feature>
<dbReference type="Proteomes" id="UP000800038">
    <property type="component" value="Unassembled WGS sequence"/>
</dbReference>
<feature type="compositionally biased region" description="Basic and acidic residues" evidence="4">
    <location>
        <begin position="46"/>
        <end position="83"/>
    </location>
</feature>
<protein>
    <submittedName>
        <fullName evidence="7">SURF6-domain-containing protein</fullName>
    </submittedName>
</protein>
<dbReference type="InterPro" id="IPR007019">
    <property type="entry name" value="SURF6"/>
</dbReference>
<evidence type="ECO:0000259" key="5">
    <source>
        <dbReference type="Pfam" id="PF04935"/>
    </source>
</evidence>
<evidence type="ECO:0000256" key="1">
    <source>
        <dbReference type="ARBA" id="ARBA00004123"/>
    </source>
</evidence>
<feature type="compositionally biased region" description="Basic and acidic residues" evidence="4">
    <location>
        <begin position="194"/>
        <end position="205"/>
    </location>
</feature>
<accession>A0A6A5T1B4</accession>
<dbReference type="EMBL" id="ML976007">
    <property type="protein sequence ID" value="KAF1945784.1"/>
    <property type="molecule type" value="Genomic_DNA"/>
</dbReference>
<dbReference type="InterPro" id="IPR029188">
    <property type="entry name" value="Rrp14_N"/>
</dbReference>
<dbReference type="Pfam" id="PF04935">
    <property type="entry name" value="SURF6"/>
    <property type="match status" value="1"/>
</dbReference>
<feature type="compositionally biased region" description="Basic residues" evidence="4">
    <location>
        <begin position="150"/>
        <end position="161"/>
    </location>
</feature>
<feature type="compositionally biased region" description="Basic and acidic residues" evidence="4">
    <location>
        <begin position="130"/>
        <end position="149"/>
    </location>
</feature>
<reference evidence="7" key="1">
    <citation type="journal article" date="2020" name="Stud. Mycol.">
        <title>101 Dothideomycetes genomes: a test case for predicting lifestyles and emergence of pathogens.</title>
        <authorList>
            <person name="Haridas S."/>
            <person name="Albert R."/>
            <person name="Binder M."/>
            <person name="Bloem J."/>
            <person name="Labutti K."/>
            <person name="Salamov A."/>
            <person name="Andreopoulos B."/>
            <person name="Baker S."/>
            <person name="Barry K."/>
            <person name="Bills G."/>
            <person name="Bluhm B."/>
            <person name="Cannon C."/>
            <person name="Castanera R."/>
            <person name="Culley D."/>
            <person name="Daum C."/>
            <person name="Ezra D."/>
            <person name="Gonzalez J."/>
            <person name="Henrissat B."/>
            <person name="Kuo A."/>
            <person name="Liang C."/>
            <person name="Lipzen A."/>
            <person name="Lutzoni F."/>
            <person name="Magnuson J."/>
            <person name="Mondo S."/>
            <person name="Nolan M."/>
            <person name="Ohm R."/>
            <person name="Pangilinan J."/>
            <person name="Park H.-J."/>
            <person name="Ramirez L."/>
            <person name="Alfaro M."/>
            <person name="Sun H."/>
            <person name="Tritt A."/>
            <person name="Yoshinaga Y."/>
            <person name="Zwiers L.-H."/>
            <person name="Turgeon B."/>
            <person name="Goodwin S."/>
            <person name="Spatafora J."/>
            <person name="Crous P."/>
            <person name="Grigoriev I."/>
        </authorList>
    </citation>
    <scope>NUCLEOTIDE SEQUENCE</scope>
    <source>
        <strain evidence="7">CBS 161.51</strain>
    </source>
</reference>
<feature type="compositionally biased region" description="Acidic residues" evidence="4">
    <location>
        <begin position="84"/>
        <end position="96"/>
    </location>
</feature>
<feature type="region of interest" description="Disordered" evidence="4">
    <location>
        <begin position="437"/>
        <end position="515"/>
    </location>
</feature>